<evidence type="ECO:0000256" key="4">
    <source>
        <dbReference type="ARBA" id="ARBA00022475"/>
    </source>
</evidence>
<evidence type="ECO:0000256" key="3">
    <source>
        <dbReference type="ARBA" id="ARBA00022448"/>
    </source>
</evidence>
<organism evidence="10 11">
    <name type="scientific">Ureibacillus aquaedulcis</name>
    <dbReference type="NCBI Taxonomy" id="3058421"/>
    <lineage>
        <taxon>Bacteria</taxon>
        <taxon>Bacillati</taxon>
        <taxon>Bacillota</taxon>
        <taxon>Bacilli</taxon>
        <taxon>Bacillales</taxon>
        <taxon>Caryophanaceae</taxon>
        <taxon>Ureibacillus</taxon>
    </lineage>
</organism>
<comment type="subcellular location">
    <subcellularLocation>
        <location evidence="1">Cell membrane</location>
        <topology evidence="1">Multi-pass membrane protein</topology>
    </subcellularLocation>
</comment>
<keyword evidence="7 8" id="KW-0472">Membrane</keyword>
<feature type="transmembrane region" description="Helical" evidence="8">
    <location>
        <begin position="175"/>
        <end position="195"/>
    </location>
</feature>
<evidence type="ECO:0000256" key="8">
    <source>
        <dbReference type="SAM" id="Phobius"/>
    </source>
</evidence>
<feature type="transmembrane region" description="Helical" evidence="8">
    <location>
        <begin position="216"/>
        <end position="239"/>
    </location>
</feature>
<feature type="transmembrane region" description="Helical" evidence="8">
    <location>
        <begin position="12"/>
        <end position="33"/>
    </location>
</feature>
<dbReference type="PANTHER" id="PTHR30294">
    <property type="entry name" value="MEMBRANE COMPONENT OF ABC TRANSPORTER YHHJ-RELATED"/>
    <property type="match status" value="1"/>
</dbReference>
<proteinExistence type="inferred from homology"/>
<dbReference type="PROSITE" id="PS51012">
    <property type="entry name" value="ABC_TM2"/>
    <property type="match status" value="1"/>
</dbReference>
<comment type="similarity">
    <text evidence="2">Belongs to the ABC-2 integral membrane protein family.</text>
</comment>
<sequence>MIHIFKTKLLLLSRQPASFIIITVIICAFAYVLGLGSQSKLQIGVYSDLDDEKTKAYMAEFERIPQTEYILFSEEKAISLVEEGEFEVAVHLMLDGFELITSPDFMDAPLISNELTTIYSRLTQEEAILSAAPINKHDEVEKIIGEAAVHPSFHINYSSFTNDEEFVWDSKLHSLFGFSLFMVIYTVANGVYPIIMDRRMRIWDRLTISAIGKTEIYMANILYSFLMGYLQIVLVLSIFHFGVGVDFYGGFYYSLLLVIPYLICIVSLSIFIASVASTPGKFNAIIYGMAVPFAMLGGAYWPLEIVNSDVILALSNISPITYGLELLNGATINNSPFGDLIQPLGVLLFMSVVLMGVGINLMERREV</sequence>
<protein>
    <submittedName>
        <fullName evidence="10">ABC transporter permease</fullName>
    </submittedName>
</protein>
<dbReference type="PANTHER" id="PTHR30294:SF29">
    <property type="entry name" value="MULTIDRUG ABC TRANSPORTER PERMEASE YBHS-RELATED"/>
    <property type="match status" value="1"/>
</dbReference>
<gene>
    <name evidence="10" type="ORF">QYB95_07055</name>
</gene>
<feature type="domain" description="ABC transmembrane type-2" evidence="9">
    <location>
        <begin position="137"/>
        <end position="365"/>
    </location>
</feature>
<reference evidence="10" key="1">
    <citation type="submission" date="2023-07" db="EMBL/GenBank/DDBJ databases">
        <title>Ureibacillus sp. isolated from freshwater well.</title>
        <authorList>
            <person name="Kirdat K."/>
            <person name="Bhatt A."/>
            <person name="Teware R."/>
            <person name="Bhavsar Y."/>
            <person name="Yadav A."/>
        </authorList>
    </citation>
    <scope>NUCLEOTIDE SEQUENCE</scope>
    <source>
        <strain evidence="10">BA0131</strain>
    </source>
</reference>
<keyword evidence="4" id="KW-1003">Cell membrane</keyword>
<keyword evidence="3" id="KW-0813">Transport</keyword>
<evidence type="ECO:0000259" key="9">
    <source>
        <dbReference type="PROSITE" id="PS51012"/>
    </source>
</evidence>
<evidence type="ECO:0000256" key="7">
    <source>
        <dbReference type="ARBA" id="ARBA00023136"/>
    </source>
</evidence>
<evidence type="ECO:0000313" key="11">
    <source>
        <dbReference type="Proteomes" id="UP001172743"/>
    </source>
</evidence>
<dbReference type="Proteomes" id="UP001172743">
    <property type="component" value="Unassembled WGS sequence"/>
</dbReference>
<keyword evidence="5 8" id="KW-0812">Transmembrane</keyword>
<keyword evidence="11" id="KW-1185">Reference proteome</keyword>
<comment type="caution">
    <text evidence="10">The sequence shown here is derived from an EMBL/GenBank/DDBJ whole genome shotgun (WGS) entry which is preliminary data.</text>
</comment>
<dbReference type="InterPro" id="IPR013525">
    <property type="entry name" value="ABC2_TM"/>
</dbReference>
<evidence type="ECO:0000256" key="1">
    <source>
        <dbReference type="ARBA" id="ARBA00004651"/>
    </source>
</evidence>
<dbReference type="EMBL" id="JAUHTQ010000004">
    <property type="protein sequence ID" value="MDN4493287.1"/>
    <property type="molecule type" value="Genomic_DNA"/>
</dbReference>
<dbReference type="InterPro" id="IPR047817">
    <property type="entry name" value="ABC2_TM_bact-type"/>
</dbReference>
<name>A0ABT8GPE9_9BACL</name>
<keyword evidence="6 8" id="KW-1133">Transmembrane helix</keyword>
<dbReference type="RefSeq" id="WP_301137594.1">
    <property type="nucleotide sequence ID" value="NZ_JAUHTQ010000004.1"/>
</dbReference>
<dbReference type="Pfam" id="PF12698">
    <property type="entry name" value="ABC2_membrane_3"/>
    <property type="match status" value="1"/>
</dbReference>
<evidence type="ECO:0000313" key="10">
    <source>
        <dbReference type="EMBL" id="MDN4493287.1"/>
    </source>
</evidence>
<dbReference type="InterPro" id="IPR051449">
    <property type="entry name" value="ABC-2_transporter_component"/>
</dbReference>
<evidence type="ECO:0000256" key="6">
    <source>
        <dbReference type="ARBA" id="ARBA00022989"/>
    </source>
</evidence>
<accession>A0ABT8GPE9</accession>
<feature type="transmembrane region" description="Helical" evidence="8">
    <location>
        <begin position="251"/>
        <end position="272"/>
    </location>
</feature>
<feature type="transmembrane region" description="Helical" evidence="8">
    <location>
        <begin position="340"/>
        <end position="362"/>
    </location>
</feature>
<evidence type="ECO:0000256" key="5">
    <source>
        <dbReference type="ARBA" id="ARBA00022692"/>
    </source>
</evidence>
<feature type="transmembrane region" description="Helical" evidence="8">
    <location>
        <begin position="284"/>
        <end position="303"/>
    </location>
</feature>
<evidence type="ECO:0000256" key="2">
    <source>
        <dbReference type="ARBA" id="ARBA00007783"/>
    </source>
</evidence>